<dbReference type="SUPFAM" id="SSF51735">
    <property type="entry name" value="NAD(P)-binding Rossmann-fold domains"/>
    <property type="match status" value="1"/>
</dbReference>
<dbReference type="EMBL" id="JASUXU010000058">
    <property type="protein sequence ID" value="KAK0313970.1"/>
    <property type="molecule type" value="Genomic_DNA"/>
</dbReference>
<proteinExistence type="predicted"/>
<keyword evidence="5" id="KW-1185">Reference proteome</keyword>
<name>A0A4U0UI44_9PEZI</name>
<evidence type="ECO:0008006" key="6">
    <source>
        <dbReference type="Google" id="ProtNLM"/>
    </source>
</evidence>
<dbReference type="InterPro" id="IPR036291">
    <property type="entry name" value="NAD(P)-bd_dom_sf"/>
</dbReference>
<comment type="caution">
    <text evidence="3">The sequence shown here is derived from an EMBL/GenBank/DDBJ whole genome shotgun (WGS) entry which is preliminary data.</text>
</comment>
<dbReference type="AlphaFoldDB" id="A0A4U0UI44"/>
<dbReference type="STRING" id="329885.A0A4U0UI44"/>
<evidence type="ECO:0000313" key="3">
    <source>
        <dbReference type="EMBL" id="TKA34702.1"/>
    </source>
</evidence>
<evidence type="ECO:0000313" key="2">
    <source>
        <dbReference type="EMBL" id="KAK0982892.1"/>
    </source>
</evidence>
<dbReference type="EMBL" id="NAJP01000077">
    <property type="protein sequence ID" value="TKA34702.1"/>
    <property type="molecule type" value="Genomic_DNA"/>
</dbReference>
<dbReference type="OrthoDB" id="5336600at2759"/>
<organism evidence="3 4">
    <name type="scientific">Friedmanniomyces endolithicus</name>
    <dbReference type="NCBI Taxonomy" id="329885"/>
    <lineage>
        <taxon>Eukaryota</taxon>
        <taxon>Fungi</taxon>
        <taxon>Dikarya</taxon>
        <taxon>Ascomycota</taxon>
        <taxon>Pezizomycotina</taxon>
        <taxon>Dothideomycetes</taxon>
        <taxon>Dothideomycetidae</taxon>
        <taxon>Mycosphaerellales</taxon>
        <taxon>Teratosphaeriaceae</taxon>
        <taxon>Friedmanniomyces</taxon>
    </lineage>
</organism>
<dbReference type="InterPro" id="IPR002347">
    <property type="entry name" value="SDR_fam"/>
</dbReference>
<dbReference type="PANTHER" id="PTHR43431">
    <property type="entry name" value="OXIDOREDUCTASE, SHORT CHAIN DEHYDROGENASE/REDUCTASE FAMILY (AFU_ORTHOLOGUE AFUA_5G14000)"/>
    <property type="match status" value="1"/>
</dbReference>
<dbReference type="Proteomes" id="UP001175353">
    <property type="component" value="Unassembled WGS sequence"/>
</dbReference>
<protein>
    <recommendedName>
        <fullName evidence="6">Ketoreductase (KR) domain-containing protein</fullName>
    </recommendedName>
</protein>
<evidence type="ECO:0000313" key="5">
    <source>
        <dbReference type="Proteomes" id="UP001175353"/>
    </source>
</evidence>
<gene>
    <name evidence="3" type="ORF">B0A54_13302</name>
    <name evidence="1" type="ORF">LTR82_013280</name>
    <name evidence="2" type="ORF">LTR91_011435</name>
</gene>
<dbReference type="EMBL" id="JAUJLE010000104">
    <property type="protein sequence ID" value="KAK0982892.1"/>
    <property type="molecule type" value="Genomic_DNA"/>
</dbReference>
<evidence type="ECO:0000313" key="4">
    <source>
        <dbReference type="Proteomes" id="UP000310066"/>
    </source>
</evidence>
<dbReference type="Gene3D" id="3.40.50.720">
    <property type="entry name" value="NAD(P)-binding Rossmann-like Domain"/>
    <property type="match status" value="1"/>
</dbReference>
<reference evidence="2" key="3">
    <citation type="submission" date="2023-06" db="EMBL/GenBank/DDBJ databases">
        <title>Black Yeasts Isolated from many extreme environments.</title>
        <authorList>
            <person name="Coleine C."/>
            <person name="Stajich J.E."/>
            <person name="Selbmann L."/>
        </authorList>
    </citation>
    <scope>NUCLEOTIDE SEQUENCE</scope>
    <source>
        <strain evidence="2">CCFEE 5200</strain>
    </source>
</reference>
<reference evidence="1" key="2">
    <citation type="submission" date="2021-12" db="EMBL/GenBank/DDBJ databases">
        <title>Black yeast isolated from Biological Soil Crust.</title>
        <authorList>
            <person name="Kurbessoian T."/>
        </authorList>
    </citation>
    <scope>NUCLEOTIDE SEQUENCE</scope>
    <source>
        <strain evidence="1">CCFEE 5208</strain>
    </source>
</reference>
<dbReference type="PANTHER" id="PTHR43431:SF7">
    <property type="entry name" value="OXIDOREDUCTASE, SHORT CHAIN DEHYDROGENASE_REDUCTASE FAMILY (AFU_ORTHOLOGUE AFUA_5G14000)"/>
    <property type="match status" value="1"/>
</dbReference>
<evidence type="ECO:0000313" key="1">
    <source>
        <dbReference type="EMBL" id="KAK0313970.1"/>
    </source>
</evidence>
<dbReference type="Proteomes" id="UP001168146">
    <property type="component" value="Unassembled WGS sequence"/>
</dbReference>
<sequence length="236" mass="25515">MPGKTLVCLGSGPGIGVSVAGTFAVRGFTHIALVSRDKSRLEHDSDTVLDMIQARGYSCQVKTWACDLSDLDALRKTLDEIKAFGSLECVLFNPARVAGKPPLEESIEAIQNDFQLTNLALYATAQWAIPLLKEAPSSSSPSLFVTSTTLLYKEPVPSLVSLSMVKTAQRALVLSLNAIYGGDVHIALLSIGGVVSPKKENLSPENIADQCWELYKQPKAKWEREMEIHAGSDEVA</sequence>
<reference evidence="3 4" key="1">
    <citation type="submission" date="2017-03" db="EMBL/GenBank/DDBJ databases">
        <title>Genomes of endolithic fungi from Antarctica.</title>
        <authorList>
            <person name="Coleine C."/>
            <person name="Masonjones S."/>
            <person name="Stajich J.E."/>
        </authorList>
    </citation>
    <scope>NUCLEOTIDE SEQUENCE [LARGE SCALE GENOMIC DNA]</scope>
    <source>
        <strain evidence="3 4">CCFEE 5311</strain>
    </source>
</reference>
<accession>A0A4U0UI44</accession>
<dbReference type="Proteomes" id="UP000310066">
    <property type="component" value="Unassembled WGS sequence"/>
</dbReference>
<dbReference type="Pfam" id="PF00106">
    <property type="entry name" value="adh_short"/>
    <property type="match status" value="1"/>
</dbReference>